<dbReference type="InterPro" id="IPR017970">
    <property type="entry name" value="Homeobox_CS"/>
</dbReference>
<evidence type="ECO:0000256" key="4">
    <source>
        <dbReference type="PROSITE-ProRule" id="PRU00108"/>
    </source>
</evidence>
<feature type="domain" description="Homeobox" evidence="7">
    <location>
        <begin position="124"/>
        <end position="184"/>
    </location>
</feature>
<feature type="region of interest" description="Disordered" evidence="6">
    <location>
        <begin position="1"/>
        <end position="88"/>
    </location>
</feature>
<organism evidence="8 9">
    <name type="scientific">Gloeophyllum trabeum (strain ATCC 11539 / FP-39264 / Madison 617)</name>
    <name type="common">Brown rot fungus</name>
    <dbReference type="NCBI Taxonomy" id="670483"/>
    <lineage>
        <taxon>Eukaryota</taxon>
        <taxon>Fungi</taxon>
        <taxon>Dikarya</taxon>
        <taxon>Basidiomycota</taxon>
        <taxon>Agaricomycotina</taxon>
        <taxon>Agaricomycetes</taxon>
        <taxon>Gloeophyllales</taxon>
        <taxon>Gloeophyllaceae</taxon>
        <taxon>Gloeophyllum</taxon>
    </lineage>
</organism>
<evidence type="ECO:0000256" key="1">
    <source>
        <dbReference type="ARBA" id="ARBA00023125"/>
    </source>
</evidence>
<dbReference type="OMA" id="MSHYSWY"/>
<gene>
    <name evidence="8" type="ORF">GLOTRDRAFT_127900</name>
</gene>
<feature type="compositionally biased region" description="Basic and acidic residues" evidence="6">
    <location>
        <begin position="52"/>
        <end position="61"/>
    </location>
</feature>
<evidence type="ECO:0000313" key="9">
    <source>
        <dbReference type="Proteomes" id="UP000030669"/>
    </source>
</evidence>
<feature type="compositionally biased region" description="Low complexity" evidence="6">
    <location>
        <begin position="1"/>
        <end position="13"/>
    </location>
</feature>
<dbReference type="PANTHER" id="PTHR24324">
    <property type="entry name" value="HOMEOBOX PROTEIN HHEX"/>
    <property type="match status" value="1"/>
</dbReference>
<keyword evidence="2 4" id="KW-0371">Homeobox</keyword>
<feature type="DNA-binding region" description="Homeobox" evidence="4">
    <location>
        <begin position="126"/>
        <end position="185"/>
    </location>
</feature>
<dbReference type="Gene3D" id="1.10.10.60">
    <property type="entry name" value="Homeodomain-like"/>
    <property type="match status" value="1"/>
</dbReference>
<evidence type="ECO:0000313" key="8">
    <source>
        <dbReference type="EMBL" id="EPQ57549.1"/>
    </source>
</evidence>
<dbReference type="GO" id="GO:0030154">
    <property type="term" value="P:cell differentiation"/>
    <property type="evidence" value="ECO:0007669"/>
    <property type="project" value="TreeGrafter"/>
</dbReference>
<evidence type="ECO:0000256" key="2">
    <source>
        <dbReference type="ARBA" id="ARBA00023155"/>
    </source>
</evidence>
<dbReference type="InterPro" id="IPR001356">
    <property type="entry name" value="HD"/>
</dbReference>
<dbReference type="Proteomes" id="UP000030669">
    <property type="component" value="Unassembled WGS sequence"/>
</dbReference>
<dbReference type="SMART" id="SM00389">
    <property type="entry name" value="HOX"/>
    <property type="match status" value="1"/>
</dbReference>
<dbReference type="AlphaFoldDB" id="S7RW76"/>
<proteinExistence type="predicted"/>
<dbReference type="KEGG" id="gtr:GLOTRDRAFT_127900"/>
<dbReference type="GO" id="GO:0000978">
    <property type="term" value="F:RNA polymerase II cis-regulatory region sequence-specific DNA binding"/>
    <property type="evidence" value="ECO:0007669"/>
    <property type="project" value="TreeGrafter"/>
</dbReference>
<dbReference type="InterPro" id="IPR051000">
    <property type="entry name" value="Homeobox_DNA-bind_prot"/>
</dbReference>
<dbReference type="GO" id="GO:0000981">
    <property type="term" value="F:DNA-binding transcription factor activity, RNA polymerase II-specific"/>
    <property type="evidence" value="ECO:0007669"/>
    <property type="project" value="InterPro"/>
</dbReference>
<dbReference type="InterPro" id="IPR009057">
    <property type="entry name" value="Homeodomain-like_sf"/>
</dbReference>
<feature type="compositionally biased region" description="Polar residues" evidence="6">
    <location>
        <begin position="178"/>
        <end position="199"/>
    </location>
</feature>
<evidence type="ECO:0000259" key="7">
    <source>
        <dbReference type="PROSITE" id="PS50071"/>
    </source>
</evidence>
<name>S7RW76_GLOTA</name>
<keyword evidence="3 4" id="KW-0539">Nucleus</keyword>
<feature type="region of interest" description="Disordered" evidence="6">
    <location>
        <begin position="178"/>
        <end position="280"/>
    </location>
</feature>
<evidence type="ECO:0000256" key="3">
    <source>
        <dbReference type="ARBA" id="ARBA00023242"/>
    </source>
</evidence>
<keyword evidence="1 4" id="KW-0238">DNA-binding</keyword>
<dbReference type="PANTHER" id="PTHR24324:SF9">
    <property type="entry name" value="HOMEOBOX DOMAIN-CONTAINING PROTEIN"/>
    <property type="match status" value="1"/>
</dbReference>
<dbReference type="PROSITE" id="PS00027">
    <property type="entry name" value="HOMEOBOX_1"/>
    <property type="match status" value="1"/>
</dbReference>
<dbReference type="GeneID" id="19301617"/>
<reference evidence="8 9" key="1">
    <citation type="journal article" date="2012" name="Science">
        <title>The Paleozoic origin of enzymatic lignin decomposition reconstructed from 31 fungal genomes.</title>
        <authorList>
            <person name="Floudas D."/>
            <person name="Binder M."/>
            <person name="Riley R."/>
            <person name="Barry K."/>
            <person name="Blanchette R.A."/>
            <person name="Henrissat B."/>
            <person name="Martinez A.T."/>
            <person name="Otillar R."/>
            <person name="Spatafora J.W."/>
            <person name="Yadav J.S."/>
            <person name="Aerts A."/>
            <person name="Benoit I."/>
            <person name="Boyd A."/>
            <person name="Carlson A."/>
            <person name="Copeland A."/>
            <person name="Coutinho P.M."/>
            <person name="de Vries R.P."/>
            <person name="Ferreira P."/>
            <person name="Findley K."/>
            <person name="Foster B."/>
            <person name="Gaskell J."/>
            <person name="Glotzer D."/>
            <person name="Gorecki P."/>
            <person name="Heitman J."/>
            <person name="Hesse C."/>
            <person name="Hori C."/>
            <person name="Igarashi K."/>
            <person name="Jurgens J.A."/>
            <person name="Kallen N."/>
            <person name="Kersten P."/>
            <person name="Kohler A."/>
            <person name="Kuees U."/>
            <person name="Kumar T.K.A."/>
            <person name="Kuo A."/>
            <person name="LaButti K."/>
            <person name="Larrondo L.F."/>
            <person name="Lindquist E."/>
            <person name="Ling A."/>
            <person name="Lombard V."/>
            <person name="Lucas S."/>
            <person name="Lundell T."/>
            <person name="Martin R."/>
            <person name="McLaughlin D.J."/>
            <person name="Morgenstern I."/>
            <person name="Morin E."/>
            <person name="Murat C."/>
            <person name="Nagy L.G."/>
            <person name="Nolan M."/>
            <person name="Ohm R.A."/>
            <person name="Patyshakuliyeva A."/>
            <person name="Rokas A."/>
            <person name="Ruiz-Duenas F.J."/>
            <person name="Sabat G."/>
            <person name="Salamov A."/>
            <person name="Samejima M."/>
            <person name="Schmutz J."/>
            <person name="Slot J.C."/>
            <person name="St John F."/>
            <person name="Stenlid J."/>
            <person name="Sun H."/>
            <person name="Sun S."/>
            <person name="Syed K."/>
            <person name="Tsang A."/>
            <person name="Wiebenga A."/>
            <person name="Young D."/>
            <person name="Pisabarro A."/>
            <person name="Eastwood D.C."/>
            <person name="Martin F."/>
            <person name="Cullen D."/>
            <person name="Grigoriev I.V."/>
            <person name="Hibbett D.S."/>
        </authorList>
    </citation>
    <scope>NUCLEOTIDE SEQUENCE [LARGE SCALE GENOMIC DNA]</scope>
    <source>
        <strain evidence="8 9">ATCC 11539</strain>
    </source>
</reference>
<dbReference type="HOGENOM" id="CLU_994179_0_0_1"/>
<dbReference type="CDD" id="cd00086">
    <property type="entry name" value="homeodomain"/>
    <property type="match status" value="1"/>
</dbReference>
<dbReference type="RefSeq" id="XP_007864626.1">
    <property type="nucleotide sequence ID" value="XM_007866435.1"/>
</dbReference>
<dbReference type="eggNOG" id="KOG0490">
    <property type="taxonomic scope" value="Eukaryota"/>
</dbReference>
<evidence type="ECO:0000256" key="6">
    <source>
        <dbReference type="SAM" id="MobiDB-lite"/>
    </source>
</evidence>
<accession>S7RW76</accession>
<keyword evidence="9" id="KW-1185">Reference proteome</keyword>
<feature type="compositionally biased region" description="Basic and acidic residues" evidence="6">
    <location>
        <begin position="265"/>
        <end position="280"/>
    </location>
</feature>
<dbReference type="Pfam" id="PF00046">
    <property type="entry name" value="Homeodomain"/>
    <property type="match status" value="1"/>
</dbReference>
<comment type="subcellular location">
    <subcellularLocation>
        <location evidence="4 5">Nucleus</location>
    </subcellularLocation>
</comment>
<protein>
    <submittedName>
        <fullName evidence="8">Homeobox-domain-containing protein</fullName>
    </submittedName>
</protein>
<dbReference type="GO" id="GO:0005634">
    <property type="term" value="C:nucleus"/>
    <property type="evidence" value="ECO:0007669"/>
    <property type="project" value="UniProtKB-SubCell"/>
</dbReference>
<dbReference type="OrthoDB" id="6159439at2759"/>
<sequence length="280" mass="30561">MSTHHASHTGAAHYQGHQPTHHSSHSTSSTLRAPTAGYADPYGHYPTYQHYGHPEAPDPRHLPAAVPPVNTTSRLSAPPPRISVGRGVPSRNEMHSFAPYPAPARPIPPPGPAYVEPETPVNESTIKKKRKRADAAQLKVLNDVYQRTAFPSTEERQELAKKLDMSARSVQIWFQNKRQAMRQSNRQANPTTTAHNDLSSHPLPSHGPIDSPVSPAGYVGSPTPPMSSARAVPSSSYISRSPEGVAFHSMGRSPQSTPAPRRVHSPNEHGGDPRKWNRGY</sequence>
<dbReference type="PROSITE" id="PS50071">
    <property type="entry name" value="HOMEOBOX_2"/>
    <property type="match status" value="1"/>
</dbReference>
<dbReference type="SUPFAM" id="SSF46689">
    <property type="entry name" value="Homeodomain-like"/>
    <property type="match status" value="1"/>
</dbReference>
<dbReference type="EMBL" id="KB469299">
    <property type="protein sequence ID" value="EPQ57549.1"/>
    <property type="molecule type" value="Genomic_DNA"/>
</dbReference>
<evidence type="ECO:0000256" key="5">
    <source>
        <dbReference type="RuleBase" id="RU000682"/>
    </source>
</evidence>